<keyword evidence="2" id="KW-0812">Transmembrane</keyword>
<dbReference type="GeneID" id="42305561"/>
<gene>
    <name evidence="3" type="ORF">AF333_10145</name>
    <name evidence="4" type="ORF">SAMN04487909_103258</name>
</gene>
<accession>A0A0D1WAR6</accession>
<name>A0A0D1WAR6_ANEMI</name>
<feature type="transmembrane region" description="Helical" evidence="2">
    <location>
        <begin position="7"/>
        <end position="26"/>
    </location>
</feature>
<keyword evidence="5" id="KW-1185">Reference proteome</keyword>
<reference evidence="3 5" key="1">
    <citation type="submission" date="2015-07" db="EMBL/GenBank/DDBJ databases">
        <title>Fjat-14205 dsm 2895.</title>
        <authorList>
            <person name="Liu B."/>
            <person name="Wang J."/>
            <person name="Zhu Y."/>
            <person name="Liu G."/>
            <person name="Chen Q."/>
            <person name="Chen Z."/>
            <person name="Lan J."/>
            <person name="Che J."/>
            <person name="Ge C."/>
            <person name="Shi H."/>
            <person name="Pan Z."/>
            <person name="Liu X."/>
        </authorList>
    </citation>
    <scope>NUCLEOTIDE SEQUENCE [LARGE SCALE GENOMIC DNA]</scope>
    <source>
        <strain evidence="3 5">DSM 2895</strain>
    </source>
</reference>
<dbReference type="STRING" id="47500.AF333_10145"/>
<protein>
    <submittedName>
        <fullName evidence="3">Uncharacterized protein</fullName>
    </submittedName>
</protein>
<evidence type="ECO:0000313" key="5">
    <source>
        <dbReference type="Proteomes" id="UP000037269"/>
    </source>
</evidence>
<dbReference type="PATRIC" id="fig|47500.8.peg.6825"/>
<keyword evidence="2" id="KW-0472">Membrane</keyword>
<feature type="transmembrane region" description="Helical" evidence="2">
    <location>
        <begin position="38"/>
        <end position="55"/>
    </location>
</feature>
<evidence type="ECO:0000256" key="2">
    <source>
        <dbReference type="SAM" id="Phobius"/>
    </source>
</evidence>
<evidence type="ECO:0000313" key="6">
    <source>
        <dbReference type="Proteomes" id="UP000182836"/>
    </source>
</evidence>
<dbReference type="AlphaFoldDB" id="A0A0D1WAR6"/>
<organism evidence="3 5">
    <name type="scientific">Aneurinibacillus migulanus</name>
    <name type="common">Bacillus migulanus</name>
    <dbReference type="NCBI Taxonomy" id="47500"/>
    <lineage>
        <taxon>Bacteria</taxon>
        <taxon>Bacillati</taxon>
        <taxon>Bacillota</taxon>
        <taxon>Bacilli</taxon>
        <taxon>Bacillales</taxon>
        <taxon>Paenibacillaceae</taxon>
        <taxon>Aneurinibacillus group</taxon>
        <taxon>Aneurinibacillus</taxon>
    </lineage>
</organism>
<dbReference type="OrthoDB" id="2476549at2"/>
<feature type="compositionally biased region" description="Basic and acidic residues" evidence="1">
    <location>
        <begin position="114"/>
        <end position="123"/>
    </location>
</feature>
<dbReference type="Proteomes" id="UP000182836">
    <property type="component" value="Unassembled WGS sequence"/>
</dbReference>
<dbReference type="EMBL" id="LGUG01000004">
    <property type="protein sequence ID" value="KON95789.1"/>
    <property type="molecule type" value="Genomic_DNA"/>
</dbReference>
<dbReference type="EMBL" id="FNED01000003">
    <property type="protein sequence ID" value="SDI37623.1"/>
    <property type="molecule type" value="Genomic_DNA"/>
</dbReference>
<reference evidence="4 6" key="2">
    <citation type="submission" date="2016-10" db="EMBL/GenBank/DDBJ databases">
        <authorList>
            <person name="de Groot N.N."/>
        </authorList>
    </citation>
    <scope>NUCLEOTIDE SEQUENCE [LARGE SCALE GENOMIC DNA]</scope>
    <source>
        <strain evidence="4 6">DSM 2895</strain>
    </source>
</reference>
<keyword evidence="2" id="KW-1133">Transmembrane helix</keyword>
<evidence type="ECO:0000256" key="1">
    <source>
        <dbReference type="SAM" id="MobiDB-lite"/>
    </source>
</evidence>
<dbReference type="RefSeq" id="WP_043065959.1">
    <property type="nucleotide sequence ID" value="NZ_BJOA01000031.1"/>
</dbReference>
<sequence>MWIGSIKWNLIVASMVGIFTFVFSFVNNLFLGSLLRSLVAFLLFFSLMFLFRFLAGKVIGRENRNMFASEDKGQHIDLVTPEESAQRQGQEGGKKGEQPPSADFSQFTPSDFPHIARDGKDHIDPEEVARALRVFSNE</sequence>
<feature type="region of interest" description="Disordered" evidence="1">
    <location>
        <begin position="70"/>
        <end position="123"/>
    </location>
</feature>
<evidence type="ECO:0000313" key="3">
    <source>
        <dbReference type="EMBL" id="KON95789.1"/>
    </source>
</evidence>
<proteinExistence type="predicted"/>
<dbReference type="Proteomes" id="UP000037269">
    <property type="component" value="Unassembled WGS sequence"/>
</dbReference>
<evidence type="ECO:0000313" key="4">
    <source>
        <dbReference type="EMBL" id="SDI37623.1"/>
    </source>
</evidence>